<evidence type="ECO:0000256" key="4">
    <source>
        <dbReference type="ARBA" id="ARBA00022722"/>
    </source>
</evidence>
<evidence type="ECO:0000256" key="5">
    <source>
        <dbReference type="ARBA" id="ARBA00022723"/>
    </source>
</evidence>
<keyword evidence="6" id="KW-0378">Hydrolase</keyword>
<keyword evidence="10" id="KW-1185">Reference proteome</keyword>
<organism evidence="9 10">
    <name type="scientific">Popillia japonica</name>
    <name type="common">Japanese beetle</name>
    <dbReference type="NCBI Taxonomy" id="7064"/>
    <lineage>
        <taxon>Eukaryota</taxon>
        <taxon>Metazoa</taxon>
        <taxon>Ecdysozoa</taxon>
        <taxon>Arthropoda</taxon>
        <taxon>Hexapoda</taxon>
        <taxon>Insecta</taxon>
        <taxon>Pterygota</taxon>
        <taxon>Neoptera</taxon>
        <taxon>Endopterygota</taxon>
        <taxon>Coleoptera</taxon>
        <taxon>Polyphaga</taxon>
        <taxon>Scarabaeiformia</taxon>
        <taxon>Scarabaeidae</taxon>
        <taxon>Rutelinae</taxon>
        <taxon>Popillia</taxon>
    </lineage>
</organism>
<comment type="subcellular location">
    <subcellularLocation>
        <location evidence="2">Nucleus</location>
    </subcellularLocation>
</comment>
<evidence type="ECO:0000313" key="9">
    <source>
        <dbReference type="EMBL" id="KAK9681280.1"/>
    </source>
</evidence>
<gene>
    <name evidence="9" type="ORF">QE152_g38446</name>
</gene>
<keyword evidence="9" id="KW-0255">Endonuclease</keyword>
<dbReference type="Pfam" id="PF13359">
    <property type="entry name" value="DDE_Tnp_4"/>
    <property type="match status" value="1"/>
</dbReference>
<evidence type="ECO:0000256" key="7">
    <source>
        <dbReference type="ARBA" id="ARBA00023242"/>
    </source>
</evidence>
<dbReference type="InterPro" id="IPR045249">
    <property type="entry name" value="HARBI1-like"/>
</dbReference>
<comment type="cofactor">
    <cofactor evidence="1">
        <name>a divalent metal cation</name>
        <dbReference type="ChEBI" id="CHEBI:60240"/>
    </cofactor>
</comment>
<evidence type="ECO:0000256" key="1">
    <source>
        <dbReference type="ARBA" id="ARBA00001968"/>
    </source>
</evidence>
<evidence type="ECO:0000256" key="3">
    <source>
        <dbReference type="ARBA" id="ARBA00006958"/>
    </source>
</evidence>
<dbReference type="InterPro" id="IPR027806">
    <property type="entry name" value="HARBI1_dom"/>
</dbReference>
<dbReference type="EMBL" id="JASPKY010000829">
    <property type="protein sequence ID" value="KAK9681280.1"/>
    <property type="molecule type" value="Genomic_DNA"/>
</dbReference>
<keyword evidence="5" id="KW-0479">Metal-binding</keyword>
<accession>A0AAW1HYE2</accession>
<evidence type="ECO:0000256" key="6">
    <source>
        <dbReference type="ARBA" id="ARBA00022801"/>
    </source>
</evidence>
<keyword evidence="7" id="KW-0539">Nucleus</keyword>
<reference evidence="9 10" key="1">
    <citation type="journal article" date="2024" name="BMC Genomics">
        <title>De novo assembly and annotation of Popillia japonica's genome with initial clues to its potential as an invasive pest.</title>
        <authorList>
            <person name="Cucini C."/>
            <person name="Boschi S."/>
            <person name="Funari R."/>
            <person name="Cardaioli E."/>
            <person name="Iannotti N."/>
            <person name="Marturano G."/>
            <person name="Paoli F."/>
            <person name="Bruttini M."/>
            <person name="Carapelli A."/>
            <person name="Frati F."/>
            <person name="Nardi F."/>
        </authorList>
    </citation>
    <scope>NUCLEOTIDE SEQUENCE [LARGE SCALE GENOMIC DNA]</scope>
    <source>
        <strain evidence="9">DMR45628</strain>
    </source>
</reference>
<proteinExistence type="inferred from homology"/>
<evidence type="ECO:0000313" key="10">
    <source>
        <dbReference type="Proteomes" id="UP001458880"/>
    </source>
</evidence>
<dbReference type="PANTHER" id="PTHR22930">
    <property type="match status" value="1"/>
</dbReference>
<dbReference type="GO" id="GO:0046872">
    <property type="term" value="F:metal ion binding"/>
    <property type="evidence" value="ECO:0007669"/>
    <property type="project" value="UniProtKB-KW"/>
</dbReference>
<feature type="domain" description="DDE Tnp4" evidence="8">
    <location>
        <begin position="187"/>
        <end position="287"/>
    </location>
</feature>
<dbReference type="GO" id="GO:0005634">
    <property type="term" value="C:nucleus"/>
    <property type="evidence" value="ECO:0007669"/>
    <property type="project" value="UniProtKB-SubCell"/>
</dbReference>
<evidence type="ECO:0000259" key="8">
    <source>
        <dbReference type="Pfam" id="PF13359"/>
    </source>
</evidence>
<dbReference type="GO" id="GO:0004519">
    <property type="term" value="F:endonuclease activity"/>
    <property type="evidence" value="ECO:0007669"/>
    <property type="project" value="UniProtKB-KW"/>
</dbReference>
<dbReference type="GO" id="GO:0016787">
    <property type="term" value="F:hydrolase activity"/>
    <property type="evidence" value="ECO:0007669"/>
    <property type="project" value="UniProtKB-KW"/>
</dbReference>
<name>A0AAW1HYE2_POPJA</name>
<comment type="caution">
    <text evidence="9">The sequence shown here is derived from an EMBL/GenBank/DDBJ whole genome shotgun (WGS) entry which is preliminary data.</text>
</comment>
<dbReference type="Proteomes" id="UP001458880">
    <property type="component" value="Unassembled WGS sequence"/>
</dbReference>
<sequence length="302" mass="34652">MNMSRDLSDDEDFLELVNIVMHPRQPKVYRERTNEFNKMWSDEEFRNRFRLSKPVVEYVRDEIADEISSESNRNHALSASEMVLLPLRFLACGCFLQTTGDMMGVDKSTATRTINKVTRDIARLAINIIKMPSTAEEIDETKHQFYNISKFPRCVGAIDCTHIKIQSPGGNDAENYRNRKGFFFYQHPSASHDANIFRNSNIHNKFENGEFGNALLLGDSGYGVKSYMMTPLANPQTPAEHLYNEAQIRTRNVIERCFGVWKRRFPILSLGIRLSVEKVEAIVVACASSQYSVFNERCRTGQ</sequence>
<comment type="similarity">
    <text evidence="3">Belongs to the HARBI1 family.</text>
</comment>
<keyword evidence="4" id="KW-0540">Nuclease</keyword>
<evidence type="ECO:0000256" key="2">
    <source>
        <dbReference type="ARBA" id="ARBA00004123"/>
    </source>
</evidence>
<dbReference type="AlphaFoldDB" id="A0AAW1HYE2"/>
<protein>
    <submittedName>
        <fullName evidence="9">DDE superfamily endonuclease</fullName>
    </submittedName>
</protein>
<dbReference type="PANTHER" id="PTHR22930:SF289">
    <property type="entry name" value="DDE TNP4 DOMAIN-CONTAINING PROTEIN-RELATED"/>
    <property type="match status" value="1"/>
</dbReference>